<keyword evidence="4" id="KW-1185">Reference proteome</keyword>
<dbReference type="AlphaFoldDB" id="A0A917Q6F0"/>
<evidence type="ECO:0000313" key="4">
    <source>
        <dbReference type="Proteomes" id="UP000600449"/>
    </source>
</evidence>
<name>A0A917Q6F0_9HYPH</name>
<protein>
    <recommendedName>
        <fullName evidence="2">TNase-like domain-containing protein</fullName>
    </recommendedName>
</protein>
<feature type="domain" description="TNase-like" evidence="2">
    <location>
        <begin position="84"/>
        <end position="203"/>
    </location>
</feature>
<comment type="caution">
    <text evidence="3">The sequence shown here is derived from an EMBL/GenBank/DDBJ whole genome shotgun (WGS) entry which is preliminary data.</text>
</comment>
<dbReference type="Gene3D" id="2.40.50.90">
    <property type="match status" value="1"/>
</dbReference>
<dbReference type="SUPFAM" id="SSF50199">
    <property type="entry name" value="Staphylococcal nuclease"/>
    <property type="match status" value="1"/>
</dbReference>
<accession>A0A917Q6F0</accession>
<evidence type="ECO:0000313" key="3">
    <source>
        <dbReference type="EMBL" id="GGK28423.1"/>
    </source>
</evidence>
<dbReference type="InterPro" id="IPR035437">
    <property type="entry name" value="SNase_OB-fold_sf"/>
</dbReference>
<keyword evidence="1" id="KW-0472">Membrane</keyword>
<gene>
    <name evidence="3" type="ORF">GCM10011322_13620</name>
</gene>
<dbReference type="Pfam" id="PF00565">
    <property type="entry name" value="SNase"/>
    <property type="match status" value="1"/>
</dbReference>
<keyword evidence="1" id="KW-0812">Transmembrane</keyword>
<organism evidence="3 4">
    <name type="scientific">Salinarimonas ramus</name>
    <dbReference type="NCBI Taxonomy" id="690164"/>
    <lineage>
        <taxon>Bacteria</taxon>
        <taxon>Pseudomonadati</taxon>
        <taxon>Pseudomonadota</taxon>
        <taxon>Alphaproteobacteria</taxon>
        <taxon>Hyphomicrobiales</taxon>
        <taxon>Salinarimonadaceae</taxon>
        <taxon>Salinarimonas</taxon>
    </lineage>
</organism>
<dbReference type="Proteomes" id="UP000600449">
    <property type="component" value="Unassembled WGS sequence"/>
</dbReference>
<sequence>MAKLPSEWKVYQRKRGLNGLASRVWAAGRASGRSVLPFAVVGVLIGVGAVSFIDLISAKSPPFSPSLWFCEDRTHLGLVGKAAVIDGDTIRLCGLDTSVRLYGIDAPESGQPCRNAAGRSYRCGSEATATLSDLIGRTGRVSCERKDVDRYGRIVAVCRAGGLDINAEMVRQGWAVEYRRYSDGRYRDEEAAARDERRGLWAGSFVAPWDHRRGEVNVYR</sequence>
<dbReference type="EMBL" id="BMMF01000004">
    <property type="protein sequence ID" value="GGK28423.1"/>
    <property type="molecule type" value="Genomic_DNA"/>
</dbReference>
<dbReference type="InterPro" id="IPR016071">
    <property type="entry name" value="Staphylococal_nuclease_OB-fold"/>
</dbReference>
<dbReference type="SMART" id="SM00318">
    <property type="entry name" value="SNc"/>
    <property type="match status" value="1"/>
</dbReference>
<dbReference type="PANTHER" id="PTHR12302:SF26">
    <property type="entry name" value="BLR1266 PROTEIN"/>
    <property type="match status" value="1"/>
</dbReference>
<evidence type="ECO:0000256" key="1">
    <source>
        <dbReference type="SAM" id="Phobius"/>
    </source>
</evidence>
<dbReference type="PANTHER" id="PTHR12302">
    <property type="entry name" value="EBNA2 BINDING PROTEIN P100"/>
    <property type="match status" value="1"/>
</dbReference>
<dbReference type="RefSeq" id="WP_188911036.1">
    <property type="nucleotide sequence ID" value="NZ_BMMF01000004.1"/>
</dbReference>
<feature type="transmembrane region" description="Helical" evidence="1">
    <location>
        <begin position="35"/>
        <end position="56"/>
    </location>
</feature>
<proteinExistence type="predicted"/>
<reference evidence="3 4" key="1">
    <citation type="journal article" date="2014" name="Int. J. Syst. Evol. Microbiol.">
        <title>Complete genome sequence of Corynebacterium casei LMG S-19264T (=DSM 44701T), isolated from a smear-ripened cheese.</title>
        <authorList>
            <consortium name="US DOE Joint Genome Institute (JGI-PGF)"/>
            <person name="Walter F."/>
            <person name="Albersmeier A."/>
            <person name="Kalinowski J."/>
            <person name="Ruckert C."/>
        </authorList>
    </citation>
    <scope>NUCLEOTIDE SEQUENCE [LARGE SCALE GENOMIC DNA]</scope>
    <source>
        <strain evidence="3 4">CGMCC 1.9161</strain>
    </source>
</reference>
<evidence type="ECO:0000259" key="2">
    <source>
        <dbReference type="PROSITE" id="PS50830"/>
    </source>
</evidence>
<keyword evidence="1" id="KW-1133">Transmembrane helix</keyword>
<dbReference type="PROSITE" id="PS50830">
    <property type="entry name" value="TNASE_3"/>
    <property type="match status" value="1"/>
</dbReference>